<name>A0A8H8DF24_9FUNG</name>
<feature type="region of interest" description="Disordered" evidence="1">
    <location>
        <begin position="182"/>
        <end position="205"/>
    </location>
</feature>
<feature type="region of interest" description="Disordered" evidence="1">
    <location>
        <begin position="1"/>
        <end position="47"/>
    </location>
</feature>
<sequence>TTRGTPVDAAPPEGRPELGDGERFSSESENDDSDELSVDEEDDRRRRRRRHLDEALVERGADAPLSEASQLLLSKESIDSRGGSRVLAVRLEFGTGGQSSGRGGPGGGSGVGRGLFEDEQGKQSGGRSIRASRDGNGGMGRTAGLTGAGDDAAERFDGAMAGGEGAVLVAVTASSAAVVDGKSNGANKDQSAVSKNKLKNKRGSGVATGEMVRQQAVVYCGKPSFGVASVDAVRPVPSRAVTTRGSELLGAGECGGLRGSGGGGCGWWGFPCLALGGKGARGKPFDRRTWREEGGKRSSIGGLQGGLFYWSTPGFRGRPLDPAAASALRPPLALCSAPFFRRPLPCACLRPLPFALFFF</sequence>
<evidence type="ECO:0000256" key="1">
    <source>
        <dbReference type="SAM" id="MobiDB-lite"/>
    </source>
</evidence>
<feature type="compositionally biased region" description="Basic and acidic residues" evidence="1">
    <location>
        <begin position="14"/>
        <end position="26"/>
    </location>
</feature>
<dbReference type="AlphaFoldDB" id="A0A8H8DF24"/>
<organism evidence="2 3">
    <name type="scientific">Olpidium bornovanus</name>
    <dbReference type="NCBI Taxonomy" id="278681"/>
    <lineage>
        <taxon>Eukaryota</taxon>
        <taxon>Fungi</taxon>
        <taxon>Fungi incertae sedis</taxon>
        <taxon>Olpidiomycota</taxon>
        <taxon>Olpidiomycotina</taxon>
        <taxon>Olpidiomycetes</taxon>
        <taxon>Olpidiales</taxon>
        <taxon>Olpidiaceae</taxon>
        <taxon>Olpidium</taxon>
    </lineage>
</organism>
<protein>
    <submittedName>
        <fullName evidence="2">Uncharacterized protein</fullName>
    </submittedName>
</protein>
<gene>
    <name evidence="2" type="ORF">BJ554DRAFT_5069</name>
</gene>
<feature type="non-terminal residue" evidence="2">
    <location>
        <position position="1"/>
    </location>
</feature>
<feature type="compositionally biased region" description="Gly residues" evidence="1">
    <location>
        <begin position="94"/>
        <end position="113"/>
    </location>
</feature>
<keyword evidence="3" id="KW-1185">Reference proteome</keyword>
<comment type="caution">
    <text evidence="2">The sequence shown here is derived from an EMBL/GenBank/DDBJ whole genome shotgun (WGS) entry which is preliminary data.</text>
</comment>
<accession>A0A8H8DF24</accession>
<feature type="region of interest" description="Disordered" evidence="1">
    <location>
        <begin position="94"/>
        <end position="146"/>
    </location>
</feature>
<reference evidence="2 3" key="1">
    <citation type="journal article" name="Sci. Rep.">
        <title>Genome-scale phylogenetic analyses confirm Olpidium as the closest living zoosporic fungus to the non-flagellated, terrestrial fungi.</title>
        <authorList>
            <person name="Chang Y."/>
            <person name="Rochon D."/>
            <person name="Sekimoto S."/>
            <person name="Wang Y."/>
            <person name="Chovatia M."/>
            <person name="Sandor L."/>
            <person name="Salamov A."/>
            <person name="Grigoriev I.V."/>
            <person name="Stajich J.E."/>
            <person name="Spatafora J.W."/>
        </authorList>
    </citation>
    <scope>NUCLEOTIDE SEQUENCE [LARGE SCALE GENOMIC DNA]</scope>
    <source>
        <strain evidence="2">S191</strain>
    </source>
</reference>
<feature type="compositionally biased region" description="Acidic residues" evidence="1">
    <location>
        <begin position="28"/>
        <end position="42"/>
    </location>
</feature>
<evidence type="ECO:0000313" key="2">
    <source>
        <dbReference type="EMBL" id="KAG5455497.1"/>
    </source>
</evidence>
<evidence type="ECO:0000313" key="3">
    <source>
        <dbReference type="Proteomes" id="UP000673691"/>
    </source>
</evidence>
<feature type="compositionally biased region" description="Polar residues" evidence="1">
    <location>
        <begin position="184"/>
        <end position="194"/>
    </location>
</feature>
<dbReference type="EMBL" id="JAEFCI010013279">
    <property type="protein sequence ID" value="KAG5455497.1"/>
    <property type="molecule type" value="Genomic_DNA"/>
</dbReference>
<proteinExistence type="predicted"/>
<dbReference type="Proteomes" id="UP000673691">
    <property type="component" value="Unassembled WGS sequence"/>
</dbReference>